<dbReference type="Proteomes" id="UP001251528">
    <property type="component" value="Unassembled WGS sequence"/>
</dbReference>
<dbReference type="AlphaFoldDB" id="A0AAJ0CMY2"/>
<organism evidence="3 4">
    <name type="scientific">Conoideocrella luteorostrata</name>
    <dbReference type="NCBI Taxonomy" id="1105319"/>
    <lineage>
        <taxon>Eukaryota</taxon>
        <taxon>Fungi</taxon>
        <taxon>Dikarya</taxon>
        <taxon>Ascomycota</taxon>
        <taxon>Pezizomycotina</taxon>
        <taxon>Sordariomycetes</taxon>
        <taxon>Hypocreomycetidae</taxon>
        <taxon>Hypocreales</taxon>
        <taxon>Clavicipitaceae</taxon>
        <taxon>Conoideocrella</taxon>
    </lineage>
</organism>
<evidence type="ECO:0000256" key="1">
    <source>
        <dbReference type="SAM" id="MobiDB-lite"/>
    </source>
</evidence>
<evidence type="ECO:0000259" key="2">
    <source>
        <dbReference type="Pfam" id="PF25545"/>
    </source>
</evidence>
<feature type="region of interest" description="Disordered" evidence="1">
    <location>
        <begin position="409"/>
        <end position="428"/>
    </location>
</feature>
<feature type="compositionally biased region" description="Low complexity" evidence="1">
    <location>
        <begin position="409"/>
        <end position="421"/>
    </location>
</feature>
<name>A0AAJ0CMY2_9HYPO</name>
<dbReference type="Pfam" id="PF25545">
    <property type="entry name" value="DUF7924"/>
    <property type="match status" value="1"/>
</dbReference>
<dbReference type="EMBL" id="JASWJB010000201">
    <property type="protein sequence ID" value="KAK2593661.1"/>
    <property type="molecule type" value="Genomic_DNA"/>
</dbReference>
<keyword evidence="4" id="KW-1185">Reference proteome</keyword>
<gene>
    <name evidence="3" type="ORF">QQS21_008630</name>
</gene>
<sequence length="466" mass="51019">MANLQDRKRPNADDEPSDDKAPPAKRIKKSEPRSSSSTRPGITPAGWDNLSRTWLTSRAPEELNRRNKARSSEISAVVGTRGDSSLAQFVRRGDPDLAPLRQYPEPKHAAASMGLIGFSSTEATTMPPKIKRSSAHNKDFVQILIDHNIYPQEYKYPDKQSTPPRPGNLEEIMQCLSARRASLSPSCFSESAFEKFKQANRQAISKRKVMYSILPIICGNDAGIPHEGTLPFTNLESMTEGATVKAVPDLYDGTNPTRISRIIRQDLNKSIIPTSHGCAPLAPNFFLEAKAPRGGADVARRQACLDGAYGARAMHSLQNYGQDNPVYDGNAYAYSSTYYAGCLRLYAHHPTITPGGLPEYHMTQIGGWDMTVSAEDFRRGATAFRNLRDLAQRTRDGFIQAANTRASSKAATTATNKNAKAMGKDGQSGLVGDNADNFDWREADDELQRQIALACDGFSEDEAGSG</sequence>
<feature type="domain" description="DUF7924" evidence="2">
    <location>
        <begin position="281"/>
        <end position="395"/>
    </location>
</feature>
<protein>
    <recommendedName>
        <fullName evidence="2">DUF7924 domain-containing protein</fullName>
    </recommendedName>
</protein>
<feature type="region of interest" description="Disordered" evidence="1">
    <location>
        <begin position="1"/>
        <end position="54"/>
    </location>
</feature>
<reference evidence="3" key="1">
    <citation type="submission" date="2023-06" db="EMBL/GenBank/DDBJ databases">
        <title>Conoideocrella luteorostrata (Hypocreales: Clavicipitaceae), a potential biocontrol fungus for elongate hemlock scale in United States Christmas tree production areas.</title>
        <authorList>
            <person name="Barrett H."/>
            <person name="Lovett B."/>
            <person name="Macias A.M."/>
            <person name="Stajich J.E."/>
            <person name="Kasson M.T."/>
        </authorList>
    </citation>
    <scope>NUCLEOTIDE SEQUENCE</scope>
    <source>
        <strain evidence="3">ARSEF 14590</strain>
    </source>
</reference>
<comment type="caution">
    <text evidence="3">The sequence shown here is derived from an EMBL/GenBank/DDBJ whole genome shotgun (WGS) entry which is preliminary data.</text>
</comment>
<accession>A0AAJ0CMY2</accession>
<feature type="compositionally biased region" description="Basic and acidic residues" evidence="1">
    <location>
        <begin position="1"/>
        <end position="22"/>
    </location>
</feature>
<proteinExistence type="predicted"/>
<dbReference type="InterPro" id="IPR057684">
    <property type="entry name" value="DUF7924"/>
</dbReference>
<evidence type="ECO:0000313" key="3">
    <source>
        <dbReference type="EMBL" id="KAK2593661.1"/>
    </source>
</evidence>
<evidence type="ECO:0000313" key="4">
    <source>
        <dbReference type="Proteomes" id="UP001251528"/>
    </source>
</evidence>